<evidence type="ECO:0000313" key="5">
    <source>
        <dbReference type="EMBL" id="GIH73906.1"/>
    </source>
</evidence>
<comment type="caution">
    <text evidence="5">The sequence shown here is derived from an EMBL/GenBank/DDBJ whole genome shotgun (WGS) entry which is preliminary data.</text>
</comment>
<evidence type="ECO:0000256" key="1">
    <source>
        <dbReference type="ARBA" id="ARBA00022679"/>
    </source>
</evidence>
<evidence type="ECO:0000256" key="2">
    <source>
        <dbReference type="ARBA" id="ARBA00023315"/>
    </source>
</evidence>
<dbReference type="PANTHER" id="PTHR43072:SF23">
    <property type="entry name" value="UPF0039 PROTEIN C11D3.02C"/>
    <property type="match status" value="1"/>
</dbReference>
<keyword evidence="2" id="KW-0012">Acyltransferase</keyword>
<accession>A0A8J3W3K6</accession>
<sequence>MEDEEIAARRPAPRAEETAPAPAPGGGARPAAVPPGIVIRPLREADADQVLAIYQAGLDTGDASFETTAPSWEVFSRDKVPGLSRVAADAATGRLLGWVAASPVSGRCVYAGVVEHSVYVHPGCQARGVGRALLSAFIAASEDAGIWTVQSGVFPENTASLSLHRALGFRVVGTRERVGRHHGLWRDVVLLERRSPVVG</sequence>
<dbReference type="RefSeq" id="WP_203888661.1">
    <property type="nucleotide sequence ID" value="NZ_BOOH01000002.1"/>
</dbReference>
<name>A0A8J3W3K6_9ACTN</name>
<feature type="region of interest" description="Disordered" evidence="3">
    <location>
        <begin position="1"/>
        <end position="32"/>
    </location>
</feature>
<evidence type="ECO:0000256" key="3">
    <source>
        <dbReference type="SAM" id="MobiDB-lite"/>
    </source>
</evidence>
<dbReference type="GO" id="GO:0016747">
    <property type="term" value="F:acyltransferase activity, transferring groups other than amino-acyl groups"/>
    <property type="evidence" value="ECO:0007669"/>
    <property type="project" value="InterPro"/>
</dbReference>
<dbReference type="Gene3D" id="3.40.630.30">
    <property type="match status" value="1"/>
</dbReference>
<dbReference type="AlphaFoldDB" id="A0A8J3W3K6"/>
<proteinExistence type="predicted"/>
<dbReference type="InterPro" id="IPR016181">
    <property type="entry name" value="Acyl_CoA_acyltransferase"/>
</dbReference>
<dbReference type="PANTHER" id="PTHR43072">
    <property type="entry name" value="N-ACETYLTRANSFERASE"/>
    <property type="match status" value="1"/>
</dbReference>
<organism evidence="5 6">
    <name type="scientific">Planobispora longispora</name>
    <dbReference type="NCBI Taxonomy" id="28887"/>
    <lineage>
        <taxon>Bacteria</taxon>
        <taxon>Bacillati</taxon>
        <taxon>Actinomycetota</taxon>
        <taxon>Actinomycetes</taxon>
        <taxon>Streptosporangiales</taxon>
        <taxon>Streptosporangiaceae</taxon>
        <taxon>Planobispora</taxon>
    </lineage>
</organism>
<dbReference type="CDD" id="cd04301">
    <property type="entry name" value="NAT_SF"/>
    <property type="match status" value="1"/>
</dbReference>
<dbReference type="InterPro" id="IPR000182">
    <property type="entry name" value="GNAT_dom"/>
</dbReference>
<dbReference type="SUPFAM" id="SSF55729">
    <property type="entry name" value="Acyl-CoA N-acyltransferases (Nat)"/>
    <property type="match status" value="1"/>
</dbReference>
<dbReference type="PROSITE" id="PS51186">
    <property type="entry name" value="GNAT"/>
    <property type="match status" value="1"/>
</dbReference>
<keyword evidence="1" id="KW-0808">Transferase</keyword>
<protein>
    <submittedName>
        <fullName evidence="5">N-acetyltransferase</fullName>
    </submittedName>
</protein>
<keyword evidence="6" id="KW-1185">Reference proteome</keyword>
<dbReference type="Pfam" id="PF00583">
    <property type="entry name" value="Acetyltransf_1"/>
    <property type="match status" value="1"/>
</dbReference>
<dbReference type="EMBL" id="BOOH01000002">
    <property type="protein sequence ID" value="GIH73906.1"/>
    <property type="molecule type" value="Genomic_DNA"/>
</dbReference>
<gene>
    <name evidence="5" type="ORF">Plo01_03350</name>
</gene>
<evidence type="ECO:0000259" key="4">
    <source>
        <dbReference type="PROSITE" id="PS51186"/>
    </source>
</evidence>
<dbReference type="Proteomes" id="UP000616724">
    <property type="component" value="Unassembled WGS sequence"/>
</dbReference>
<feature type="domain" description="N-acetyltransferase" evidence="4">
    <location>
        <begin position="37"/>
        <end position="192"/>
    </location>
</feature>
<reference evidence="5 6" key="1">
    <citation type="submission" date="2021-01" db="EMBL/GenBank/DDBJ databases">
        <title>Whole genome shotgun sequence of Planobispora longispora NBRC 13918.</title>
        <authorList>
            <person name="Komaki H."/>
            <person name="Tamura T."/>
        </authorList>
    </citation>
    <scope>NUCLEOTIDE SEQUENCE [LARGE SCALE GENOMIC DNA]</scope>
    <source>
        <strain evidence="5 6">NBRC 13918</strain>
    </source>
</reference>
<evidence type="ECO:0000313" key="6">
    <source>
        <dbReference type="Proteomes" id="UP000616724"/>
    </source>
</evidence>